<proteinExistence type="predicted"/>
<dbReference type="SUPFAM" id="SSF47986">
    <property type="entry name" value="DEATH domain"/>
    <property type="match status" value="1"/>
</dbReference>
<evidence type="ECO:0000313" key="2">
    <source>
        <dbReference type="Proteomes" id="UP001634394"/>
    </source>
</evidence>
<dbReference type="AlphaFoldDB" id="A0ABD3XTL5"/>
<sequence>EQRTTSKKIVHLIEQLKQRDQATYEKFKECLILAKREDLKKTLEEEEKKVAAEMK</sequence>
<keyword evidence="2" id="KW-1185">Reference proteome</keyword>
<organism evidence="1 2">
    <name type="scientific">Sinanodonta woodiana</name>
    <name type="common">Chinese pond mussel</name>
    <name type="synonym">Anodonta woodiana</name>
    <dbReference type="NCBI Taxonomy" id="1069815"/>
    <lineage>
        <taxon>Eukaryota</taxon>
        <taxon>Metazoa</taxon>
        <taxon>Spiralia</taxon>
        <taxon>Lophotrochozoa</taxon>
        <taxon>Mollusca</taxon>
        <taxon>Bivalvia</taxon>
        <taxon>Autobranchia</taxon>
        <taxon>Heteroconchia</taxon>
        <taxon>Palaeoheterodonta</taxon>
        <taxon>Unionida</taxon>
        <taxon>Unionoidea</taxon>
        <taxon>Unionidae</taxon>
        <taxon>Unioninae</taxon>
        <taxon>Sinanodonta</taxon>
    </lineage>
</organism>
<reference evidence="1 2" key="1">
    <citation type="submission" date="2024-11" db="EMBL/GenBank/DDBJ databases">
        <title>Chromosome-level genome assembly of the freshwater bivalve Anodonta woodiana.</title>
        <authorList>
            <person name="Chen X."/>
        </authorList>
    </citation>
    <scope>NUCLEOTIDE SEQUENCE [LARGE SCALE GENOMIC DNA]</scope>
    <source>
        <strain evidence="1">MN2024</strain>
        <tissue evidence="1">Gills</tissue>
    </source>
</reference>
<comment type="caution">
    <text evidence="1">The sequence shown here is derived from an EMBL/GenBank/DDBJ whole genome shotgun (WGS) entry which is preliminary data.</text>
</comment>
<feature type="non-terminal residue" evidence="1">
    <location>
        <position position="1"/>
    </location>
</feature>
<accession>A0ABD3XTL5</accession>
<dbReference type="InterPro" id="IPR011029">
    <property type="entry name" value="DEATH-like_dom_sf"/>
</dbReference>
<protein>
    <submittedName>
        <fullName evidence="1">Uncharacterized protein</fullName>
    </submittedName>
</protein>
<dbReference type="Proteomes" id="UP001634394">
    <property type="component" value="Unassembled WGS sequence"/>
</dbReference>
<evidence type="ECO:0000313" key="1">
    <source>
        <dbReference type="EMBL" id="KAL3889001.1"/>
    </source>
</evidence>
<dbReference type="EMBL" id="JBJQND010000001">
    <property type="protein sequence ID" value="KAL3889001.1"/>
    <property type="molecule type" value="Genomic_DNA"/>
</dbReference>
<gene>
    <name evidence="1" type="ORF">ACJMK2_001360</name>
</gene>
<name>A0ABD3XTL5_SINWO</name>